<dbReference type="Gene3D" id="2.60.200.60">
    <property type="match status" value="1"/>
</dbReference>
<dbReference type="STRING" id="1121279.SAMN02745887_03087"/>
<accession>A0A1K2HP41</accession>
<organism evidence="2 3">
    <name type="scientific">Chitinimonas taiwanensis DSM 18899</name>
    <dbReference type="NCBI Taxonomy" id="1121279"/>
    <lineage>
        <taxon>Bacteria</taxon>
        <taxon>Pseudomonadati</taxon>
        <taxon>Pseudomonadota</taxon>
        <taxon>Betaproteobacteria</taxon>
        <taxon>Neisseriales</taxon>
        <taxon>Chitinibacteraceae</taxon>
        <taxon>Chitinimonas</taxon>
    </lineage>
</organism>
<evidence type="ECO:0000313" key="2">
    <source>
        <dbReference type="EMBL" id="SFZ78584.1"/>
    </source>
</evidence>
<dbReference type="InterPro" id="IPR008727">
    <property type="entry name" value="PAAR_motif"/>
</dbReference>
<proteinExistence type="predicted"/>
<gene>
    <name evidence="2" type="ORF">SAMN02745887_03087</name>
</gene>
<dbReference type="CDD" id="cd14744">
    <property type="entry name" value="PAAR_CT_2"/>
    <property type="match status" value="1"/>
</dbReference>
<dbReference type="AlphaFoldDB" id="A0A1K2HP41"/>
<reference evidence="2 3" key="1">
    <citation type="submission" date="2016-11" db="EMBL/GenBank/DDBJ databases">
        <authorList>
            <person name="Jaros S."/>
            <person name="Januszkiewicz K."/>
            <person name="Wedrychowicz H."/>
        </authorList>
    </citation>
    <scope>NUCLEOTIDE SEQUENCE [LARGE SCALE GENOMIC DNA]</scope>
    <source>
        <strain evidence="2 3">DSM 18899</strain>
    </source>
</reference>
<dbReference type="Pfam" id="PF05488">
    <property type="entry name" value="PAAR_motif"/>
    <property type="match status" value="1"/>
</dbReference>
<sequence>MIVFGDKTDHGGTVIEGDPTSTVAGKPIARLGDKVSCPKCKGAFPIIEGVSDTWYADKPVAIHGHKTSCSATLIGSQTLLTVSVEPGNAKSAPDSAEGTLGGSADSSSTAAAASASSTSADQRQTYATCFQCVDDVTGQPVAGRAYLITRADGSTQSGKTDADGYTEVIEGDEDEAVSVHFHFSAPAKLLEVADL</sequence>
<dbReference type="EMBL" id="FPKR01000012">
    <property type="protein sequence ID" value="SFZ78584.1"/>
    <property type="molecule type" value="Genomic_DNA"/>
</dbReference>
<dbReference type="RefSeq" id="WP_175545616.1">
    <property type="nucleotide sequence ID" value="NZ_FPKR01000012.1"/>
</dbReference>
<evidence type="ECO:0000256" key="1">
    <source>
        <dbReference type="SAM" id="MobiDB-lite"/>
    </source>
</evidence>
<dbReference type="Proteomes" id="UP000186513">
    <property type="component" value="Unassembled WGS sequence"/>
</dbReference>
<keyword evidence="3" id="KW-1185">Reference proteome</keyword>
<evidence type="ECO:0000313" key="3">
    <source>
        <dbReference type="Proteomes" id="UP000186513"/>
    </source>
</evidence>
<name>A0A1K2HP41_9NEIS</name>
<feature type="region of interest" description="Disordered" evidence="1">
    <location>
        <begin position="86"/>
        <end position="107"/>
    </location>
</feature>
<protein>
    <submittedName>
        <fullName evidence="2">Zn-binding Pro-Ala-Ala-Arg (PAAR) domain-containing protein, incolved in TypeVI secretion</fullName>
    </submittedName>
</protein>